<protein>
    <submittedName>
        <fullName evidence="11">F-type H+-transporting ATPase subunit gamma</fullName>
    </submittedName>
</protein>
<evidence type="ECO:0000256" key="10">
    <source>
        <dbReference type="SAM" id="Coils"/>
    </source>
</evidence>
<dbReference type="PANTHER" id="PTHR11693:SF22">
    <property type="entry name" value="ATP SYNTHASE SUBUNIT GAMMA, MITOCHONDRIAL"/>
    <property type="match status" value="1"/>
</dbReference>
<dbReference type="InterPro" id="IPR035968">
    <property type="entry name" value="ATP_synth_F1_ATPase_gsu"/>
</dbReference>
<dbReference type="RefSeq" id="WP_085126656.1">
    <property type="nucleotide sequence ID" value="NZ_FWZX01000043.1"/>
</dbReference>
<evidence type="ECO:0000256" key="7">
    <source>
        <dbReference type="ARBA" id="ARBA00023136"/>
    </source>
</evidence>
<sequence length="284" mass="29792">MTGRLADLEARIASIKELHDMVTAMRGMAAARREQARGALAGISVFADTILTAFGEALPLLPAPPPAPDSLPPGPRALVLFLAEQGFVGTFNEPLVEAALDPAPPAALFVVGTRGGQLAAQRGLPADWSAAMPSHLPLVARSADRIAEALFRRLAEGDIAAVEMLHARSQEGGLTEVVRERLFPVDPALARPAASAVPPLVNLPAGRLVERIAEAWVGAELTRALVEALAAENAARVAAMQQAARNIEEKIDGLERDARSLRQSEITTELLDVVVGSEAANGGE</sequence>
<evidence type="ECO:0000313" key="12">
    <source>
        <dbReference type="Proteomes" id="UP000192917"/>
    </source>
</evidence>
<dbReference type="Gene3D" id="1.10.287.80">
    <property type="entry name" value="ATP synthase, gamma subunit, helix hairpin domain"/>
    <property type="match status" value="1"/>
</dbReference>
<dbReference type="GO" id="GO:0045259">
    <property type="term" value="C:proton-transporting ATP synthase complex"/>
    <property type="evidence" value="ECO:0007669"/>
    <property type="project" value="UniProtKB-KW"/>
</dbReference>
<dbReference type="SUPFAM" id="SSF52943">
    <property type="entry name" value="ATP synthase (F1-ATPase), gamma subunit"/>
    <property type="match status" value="1"/>
</dbReference>
<keyword evidence="10" id="KW-0175">Coiled coil</keyword>
<dbReference type="GO" id="GO:0046933">
    <property type="term" value="F:proton-transporting ATP synthase activity, rotational mechanism"/>
    <property type="evidence" value="ECO:0007669"/>
    <property type="project" value="InterPro"/>
</dbReference>
<proteinExistence type="inferred from homology"/>
<evidence type="ECO:0000256" key="4">
    <source>
        <dbReference type="ARBA" id="ARBA00022448"/>
    </source>
</evidence>
<keyword evidence="8" id="KW-0139">CF(1)</keyword>
<evidence type="ECO:0000256" key="3">
    <source>
        <dbReference type="ARBA" id="ARBA00007681"/>
    </source>
</evidence>
<dbReference type="PRINTS" id="PR00126">
    <property type="entry name" value="ATPASEGAMMA"/>
</dbReference>
<dbReference type="Gene3D" id="3.40.1380.10">
    <property type="match status" value="1"/>
</dbReference>
<dbReference type="PANTHER" id="PTHR11693">
    <property type="entry name" value="ATP SYNTHASE GAMMA CHAIN"/>
    <property type="match status" value="1"/>
</dbReference>
<evidence type="ECO:0000256" key="6">
    <source>
        <dbReference type="ARBA" id="ARBA00023065"/>
    </source>
</evidence>
<keyword evidence="12" id="KW-1185">Reference proteome</keyword>
<accession>A0A1Y6CQ10</accession>
<keyword evidence="4" id="KW-0813">Transport</keyword>
<feature type="coiled-coil region" evidence="10">
    <location>
        <begin position="237"/>
        <end position="264"/>
    </location>
</feature>
<organism evidence="11 12">
    <name type="scientific">Tistlia consotensis USBA 355</name>
    <dbReference type="NCBI Taxonomy" id="560819"/>
    <lineage>
        <taxon>Bacteria</taxon>
        <taxon>Pseudomonadati</taxon>
        <taxon>Pseudomonadota</taxon>
        <taxon>Alphaproteobacteria</taxon>
        <taxon>Rhodospirillales</taxon>
        <taxon>Rhodovibrionaceae</taxon>
        <taxon>Tistlia</taxon>
    </lineage>
</organism>
<dbReference type="Proteomes" id="UP000192917">
    <property type="component" value="Unassembled WGS sequence"/>
</dbReference>
<comment type="function">
    <text evidence="1">Produces ATP from ADP in the presence of a proton gradient across the membrane. The gamma chain is believed to be important in regulating ATPase activity and the flow of protons through the CF(0) complex.</text>
</comment>
<comment type="subcellular location">
    <subcellularLocation>
        <location evidence="2">Membrane</location>
        <topology evidence="2">Peripheral membrane protein</topology>
    </subcellularLocation>
</comment>
<evidence type="ECO:0000313" key="11">
    <source>
        <dbReference type="EMBL" id="SMF81333.1"/>
    </source>
</evidence>
<evidence type="ECO:0000256" key="9">
    <source>
        <dbReference type="ARBA" id="ARBA00023310"/>
    </source>
</evidence>
<dbReference type="EMBL" id="FWZX01000043">
    <property type="protein sequence ID" value="SMF81333.1"/>
    <property type="molecule type" value="Genomic_DNA"/>
</dbReference>
<comment type="similarity">
    <text evidence="3">Belongs to the ATPase gamma chain family.</text>
</comment>
<keyword evidence="6" id="KW-0406">Ion transport</keyword>
<evidence type="ECO:0000256" key="8">
    <source>
        <dbReference type="ARBA" id="ARBA00023196"/>
    </source>
</evidence>
<dbReference type="InterPro" id="IPR000131">
    <property type="entry name" value="ATP_synth_F1_gsu"/>
</dbReference>
<name>A0A1Y6CQ10_9PROT</name>
<evidence type="ECO:0000256" key="2">
    <source>
        <dbReference type="ARBA" id="ARBA00004170"/>
    </source>
</evidence>
<evidence type="ECO:0000256" key="5">
    <source>
        <dbReference type="ARBA" id="ARBA00022781"/>
    </source>
</evidence>
<dbReference type="AlphaFoldDB" id="A0A1Y6CQ10"/>
<keyword evidence="7" id="KW-0472">Membrane</keyword>
<dbReference type="STRING" id="560819.SAMN05428998_14327"/>
<dbReference type="Pfam" id="PF00231">
    <property type="entry name" value="ATP-synt"/>
    <property type="match status" value="1"/>
</dbReference>
<keyword evidence="9" id="KW-0066">ATP synthesis</keyword>
<keyword evidence="5" id="KW-0375">Hydrogen ion transport</keyword>
<gene>
    <name evidence="11" type="ORF">SAMN05428998_14327</name>
</gene>
<evidence type="ECO:0000256" key="1">
    <source>
        <dbReference type="ARBA" id="ARBA00003456"/>
    </source>
</evidence>
<reference evidence="11 12" key="1">
    <citation type="submission" date="2017-04" db="EMBL/GenBank/DDBJ databases">
        <authorList>
            <person name="Afonso C.L."/>
            <person name="Miller P.J."/>
            <person name="Scott M.A."/>
            <person name="Spackman E."/>
            <person name="Goraichik I."/>
            <person name="Dimitrov K.M."/>
            <person name="Suarez D.L."/>
            <person name="Swayne D.E."/>
        </authorList>
    </citation>
    <scope>NUCLEOTIDE SEQUENCE [LARGE SCALE GENOMIC DNA]</scope>
    <source>
        <strain evidence="11 12">USBA 355</strain>
    </source>
</reference>